<dbReference type="InterPro" id="IPR001279">
    <property type="entry name" value="Metallo-B-lactamas"/>
</dbReference>
<feature type="binding site" evidence="12">
    <location>
        <begin position="232"/>
        <end position="234"/>
    </location>
    <ligand>
        <name>substrate</name>
    </ligand>
</feature>
<name>A0A5S5ARI1_9FIRM</name>
<evidence type="ECO:0000256" key="7">
    <source>
        <dbReference type="ARBA" id="ARBA00022833"/>
    </source>
</evidence>
<dbReference type="GO" id="GO:0003723">
    <property type="term" value="F:RNA binding"/>
    <property type="evidence" value="ECO:0007669"/>
    <property type="project" value="UniProtKB-UniRule"/>
</dbReference>
<keyword evidence="5 10" id="KW-0255">Endonuclease</keyword>
<dbReference type="Gene3D" id="3.40.50.10710">
    <property type="entry name" value="Metallo-hydrolase/oxidoreductase"/>
    <property type="match status" value="1"/>
</dbReference>
<comment type="subcellular location">
    <subcellularLocation>
        <location evidence="1 10">Cytoplasm</location>
    </subcellularLocation>
</comment>
<evidence type="ECO:0000256" key="8">
    <source>
        <dbReference type="ARBA" id="ARBA00022839"/>
    </source>
</evidence>
<dbReference type="PIRSF" id="PIRSF004803">
    <property type="entry name" value="RnjA"/>
    <property type="match status" value="1"/>
</dbReference>
<dbReference type="InterPro" id="IPR036866">
    <property type="entry name" value="RibonucZ/Hydroxyglut_hydro"/>
</dbReference>
<reference evidence="15 16" key="1">
    <citation type="submission" date="2019-07" db="EMBL/GenBank/DDBJ databases">
        <title>Genomic Encyclopedia of Type Strains, Phase I: the one thousand microbial genomes (KMG-I) project.</title>
        <authorList>
            <person name="Kyrpides N."/>
        </authorList>
    </citation>
    <scope>NUCLEOTIDE SEQUENCE [LARGE SCALE GENOMIC DNA]</scope>
    <source>
        <strain evidence="15 16">DSM 16647</strain>
    </source>
</reference>
<keyword evidence="2 10" id="KW-0963">Cytoplasm</keyword>
<dbReference type="Pfam" id="PF17770">
    <property type="entry name" value="RNase_J_C"/>
    <property type="match status" value="1"/>
</dbReference>
<evidence type="ECO:0000313" key="15">
    <source>
        <dbReference type="EMBL" id="TYP54304.1"/>
    </source>
</evidence>
<keyword evidence="16" id="KW-1185">Reference proteome</keyword>
<feature type="binding site" evidence="13">
    <location>
        <position position="443"/>
    </location>
    <ligand>
        <name>Ca(2+)</name>
        <dbReference type="ChEBI" id="CHEBI:29108"/>
    </ligand>
</feature>
<dbReference type="PANTHER" id="PTHR43694">
    <property type="entry name" value="RIBONUCLEASE J"/>
    <property type="match status" value="1"/>
</dbReference>
<accession>A0A5S5ARI1</accession>
<dbReference type="InterPro" id="IPR001587">
    <property type="entry name" value="RNase_J_CS"/>
</dbReference>
<dbReference type="Pfam" id="PF07521">
    <property type="entry name" value="RMMBL"/>
    <property type="match status" value="1"/>
</dbReference>
<evidence type="ECO:0000256" key="1">
    <source>
        <dbReference type="ARBA" id="ARBA00004496"/>
    </source>
</evidence>
<dbReference type="GO" id="GO:0005737">
    <property type="term" value="C:cytoplasm"/>
    <property type="evidence" value="ECO:0007669"/>
    <property type="project" value="UniProtKB-SubCell"/>
</dbReference>
<dbReference type="InterPro" id="IPR055132">
    <property type="entry name" value="RNase_J_b_CASP"/>
</dbReference>
<proteinExistence type="inferred from homology"/>
<dbReference type="InterPro" id="IPR004613">
    <property type="entry name" value="RNase_J"/>
</dbReference>
<keyword evidence="7 13" id="KW-0862">Zinc</keyword>
<evidence type="ECO:0000313" key="16">
    <source>
        <dbReference type="Proteomes" id="UP000322294"/>
    </source>
</evidence>
<keyword evidence="3 10" id="KW-0540">Nuclease</keyword>
<feature type="binding site" evidence="13">
    <location>
        <position position="77"/>
    </location>
    <ligand>
        <name>Zn(2+)</name>
        <dbReference type="ChEBI" id="CHEBI:29105"/>
        <label>1</label>
        <note>catalytic</note>
    </ligand>
</feature>
<dbReference type="RefSeq" id="WP_148867131.1">
    <property type="nucleotide sequence ID" value="NZ_VNHO01000012.1"/>
</dbReference>
<dbReference type="InterPro" id="IPR011108">
    <property type="entry name" value="RMMBL"/>
</dbReference>
<comment type="function">
    <text evidence="10">An RNase that has 5'-3' exonuclease and possibly endonuclease activity. Involved in maturation of rRNA and in some organisms also mRNA maturation and/or decay.</text>
</comment>
<dbReference type="SMART" id="SM00849">
    <property type="entry name" value="Lactamase_B"/>
    <property type="match status" value="1"/>
</dbReference>
<feature type="active site" description="Proton donor" evidence="11">
    <location>
        <position position="195"/>
    </location>
</feature>
<evidence type="ECO:0000256" key="2">
    <source>
        <dbReference type="ARBA" id="ARBA00022490"/>
    </source>
</evidence>
<comment type="similarity">
    <text evidence="10">Belongs to the metallo-beta-lactamase superfamily. RNA-metabolizing metallo-beta-lactamase-like family. Bacterial RNase J subfamily.</text>
</comment>
<sequence>MSKNEQKLLIIPLGGIGEIGKNMTVVQYEKEILVIDAGLMFPEEEMLGIDMVIPDITYLVENKDLIKGIIITHGHEDHIGALPYVLQQINVPLYGTRLTMGLVEGKLKETKFKKNIATNVIKPPASVKIGTFTVDFFRVNHSIPDSIGVAIHTPLGTVCHTGDFKFDQTPVDGRIADLHKLAELGTRGVLVLLSDSTNAERQGYTMSEKVVGNTIEEIFSRAKGRIIVATFASNIHRIQQVFDAAFKFGRKVAVVGRSMVNVVNIALNLGYLSIPKDLLMELDDINKLSKEKVVIITTGSQGEPMSALTRMAMCEHKKVEIIPGDTVLIAATPIPGNEKFVARTIDHLFKQGAEVIYEAISGVHVSGHASQEELKLMLNLVKPKYFIPVHGEYRHLIHHANLAKEVGIPQENIFIAENGRVVEFTKDAARMAGKVTAGKVLVDGLGVGDVGNIVLRDRKQLAQDGILIVVVTIDKETAEVVAGPDIISRGFVYVRESEELMEQSREIVRQALRKCQEEEITEWSTIKSQVRDTLGKFLFEQTRRRPMILPIIMEV</sequence>
<dbReference type="InterPro" id="IPR030854">
    <property type="entry name" value="RNase_J_bac"/>
</dbReference>
<dbReference type="Gene3D" id="3.10.20.580">
    <property type="match status" value="1"/>
</dbReference>
<dbReference type="AlphaFoldDB" id="A0A5S5ARI1"/>
<dbReference type="PROSITE" id="PS01292">
    <property type="entry name" value="UPF0036"/>
    <property type="match status" value="1"/>
</dbReference>
<dbReference type="EMBL" id="VNHO01000012">
    <property type="protein sequence ID" value="TYP54304.1"/>
    <property type="molecule type" value="Genomic_DNA"/>
</dbReference>
<keyword evidence="9 10" id="KW-0694">RNA-binding</keyword>
<keyword evidence="6 10" id="KW-0378">Hydrolase</keyword>
<feature type="binding site" evidence="13">
    <location>
        <position position="48"/>
    </location>
    <ligand>
        <name>Ca(2+)</name>
        <dbReference type="ChEBI" id="CHEBI:29108"/>
    </ligand>
</feature>
<dbReference type="EC" id="3.1.-.-" evidence="10"/>
<dbReference type="GO" id="GO:0008270">
    <property type="term" value="F:zinc ion binding"/>
    <property type="evidence" value="ECO:0007669"/>
    <property type="project" value="InterPro"/>
</dbReference>
<evidence type="ECO:0000256" key="13">
    <source>
        <dbReference type="PIRSR" id="PIRSR004803-3"/>
    </source>
</evidence>
<dbReference type="NCBIfam" id="TIGR00649">
    <property type="entry name" value="MG423"/>
    <property type="match status" value="1"/>
</dbReference>
<feature type="binding site" evidence="13">
    <location>
        <position position="78"/>
    </location>
    <ligand>
        <name>Zn(2+)</name>
        <dbReference type="ChEBI" id="CHEBI:29105"/>
        <label>2</label>
        <note>catalytic</note>
    </ligand>
</feature>
<evidence type="ECO:0000256" key="12">
    <source>
        <dbReference type="PIRSR" id="PIRSR004803-2"/>
    </source>
</evidence>
<feature type="binding site" evidence="13">
    <location>
        <position position="390"/>
    </location>
    <ligand>
        <name>Zn(2+)</name>
        <dbReference type="ChEBI" id="CHEBI:29105"/>
        <label>2</label>
        <note>catalytic</note>
    </ligand>
</feature>
<keyword evidence="8 10" id="KW-0269">Exonuclease</keyword>
<comment type="subunit">
    <text evidence="10">Homodimer, may be a subunit of the RNA degradosome.</text>
</comment>
<dbReference type="InterPro" id="IPR042173">
    <property type="entry name" value="RNase_J_2"/>
</dbReference>
<dbReference type="GO" id="GO:0006364">
    <property type="term" value="P:rRNA processing"/>
    <property type="evidence" value="ECO:0007669"/>
    <property type="project" value="UniProtKB-UniRule"/>
</dbReference>
<dbReference type="FunFam" id="3.10.20.580:FF:000001">
    <property type="entry name" value="Ribonuclease J"/>
    <property type="match status" value="1"/>
</dbReference>
<gene>
    <name evidence="10" type="primary">rnj</name>
    <name evidence="15" type="ORF">LZ11_01371</name>
</gene>
<feature type="binding site" evidence="13">
    <location>
        <position position="75"/>
    </location>
    <ligand>
        <name>Zn(2+)</name>
        <dbReference type="ChEBI" id="CHEBI:29105"/>
        <label>1</label>
        <note>catalytic</note>
    </ligand>
</feature>
<evidence type="ECO:0000256" key="3">
    <source>
        <dbReference type="ARBA" id="ARBA00022722"/>
    </source>
</evidence>
<keyword evidence="13" id="KW-0106">Calcium</keyword>
<dbReference type="Pfam" id="PF22505">
    <property type="entry name" value="RNase_J_b_CASP"/>
    <property type="match status" value="1"/>
</dbReference>
<feature type="binding site" evidence="13">
    <location>
        <position position="141"/>
    </location>
    <ligand>
        <name>Zn(2+)</name>
        <dbReference type="ChEBI" id="CHEBI:29105"/>
        <label>1</label>
        <note>catalytic</note>
    </ligand>
</feature>
<dbReference type="GO" id="GO:0004534">
    <property type="term" value="F:5'-3' RNA exonuclease activity"/>
    <property type="evidence" value="ECO:0007669"/>
    <property type="project" value="UniProtKB-UniRule"/>
</dbReference>
<evidence type="ECO:0000256" key="9">
    <source>
        <dbReference type="ARBA" id="ARBA00022884"/>
    </source>
</evidence>
<organism evidence="15 16">
    <name type="scientific">Thermosediminibacter litoriperuensis</name>
    <dbReference type="NCBI Taxonomy" id="291989"/>
    <lineage>
        <taxon>Bacteria</taxon>
        <taxon>Bacillati</taxon>
        <taxon>Bacillota</taxon>
        <taxon>Clostridia</taxon>
        <taxon>Thermosediminibacterales</taxon>
        <taxon>Thermosediminibacteraceae</taxon>
        <taxon>Thermosediminibacter</taxon>
    </lineage>
</organism>
<feature type="active site" description="Proton acceptor" evidence="11">
    <location>
        <position position="368"/>
    </location>
</feature>
<evidence type="ECO:0000256" key="4">
    <source>
        <dbReference type="ARBA" id="ARBA00022723"/>
    </source>
</evidence>
<feature type="binding site" evidence="10 12">
    <location>
        <begin position="364"/>
        <end position="368"/>
    </location>
    <ligand>
        <name>substrate</name>
    </ligand>
</feature>
<dbReference type="GO" id="GO:0004521">
    <property type="term" value="F:RNA endonuclease activity"/>
    <property type="evidence" value="ECO:0007669"/>
    <property type="project" value="UniProtKB-UniRule"/>
</dbReference>
<dbReference type="SUPFAM" id="SSF56281">
    <property type="entry name" value="Metallo-hydrolase/oxidoreductase"/>
    <property type="match status" value="1"/>
</dbReference>
<dbReference type="HAMAP" id="MF_01491">
    <property type="entry name" value="RNase_J_bact"/>
    <property type="match status" value="1"/>
</dbReference>
<keyword evidence="10" id="KW-0698">rRNA processing</keyword>
<comment type="cofactor">
    <cofactor evidence="13">
        <name>Zn(2+)</name>
        <dbReference type="ChEBI" id="CHEBI:29105"/>
    </cofactor>
    <text evidence="13">Binds 2 Zn(2+) ions per subunit. It is not clear if Zn(2+) or Mg(2+) is physiologically important.</text>
</comment>
<evidence type="ECO:0000256" key="6">
    <source>
        <dbReference type="ARBA" id="ARBA00022801"/>
    </source>
</evidence>
<feature type="binding site" evidence="13">
    <location>
        <position position="163"/>
    </location>
    <ligand>
        <name>Zn(2+)</name>
        <dbReference type="ChEBI" id="CHEBI:29105"/>
        <label>1</label>
        <note>catalytic</note>
    </ligand>
</feature>
<keyword evidence="4 13" id="KW-0479">Metal-binding</keyword>
<evidence type="ECO:0000259" key="14">
    <source>
        <dbReference type="SMART" id="SM00849"/>
    </source>
</evidence>
<dbReference type="Pfam" id="PF00753">
    <property type="entry name" value="Lactamase_B"/>
    <property type="match status" value="1"/>
</dbReference>
<evidence type="ECO:0000256" key="11">
    <source>
        <dbReference type="PIRSR" id="PIRSR004803-1"/>
    </source>
</evidence>
<comment type="cofactor">
    <cofactor evidence="13">
        <name>Ca(2+)</name>
        <dbReference type="ChEBI" id="CHEBI:29108"/>
    </cofactor>
    <text evidence="13">Binds 1 Ca(2+) cation per subunit. Seen in 1 crystal structure, it is not clear if it is physiologically important.</text>
</comment>
<feature type="binding site" evidence="13">
    <location>
        <position position="73"/>
    </location>
    <ligand>
        <name>Zn(2+)</name>
        <dbReference type="ChEBI" id="CHEBI:29105"/>
        <label>1</label>
        <note>catalytic</note>
    </ligand>
</feature>
<dbReference type="PANTHER" id="PTHR43694:SF1">
    <property type="entry name" value="RIBONUCLEASE J"/>
    <property type="match status" value="1"/>
</dbReference>
<comment type="caution">
    <text evidence="15">The sequence shown here is derived from an EMBL/GenBank/DDBJ whole genome shotgun (WGS) entry which is preliminary data.</text>
</comment>
<dbReference type="CDD" id="cd07714">
    <property type="entry name" value="RNaseJ_MBL-fold"/>
    <property type="match status" value="1"/>
</dbReference>
<protein>
    <recommendedName>
        <fullName evidence="10">Ribonuclease J</fullName>
        <shortName evidence="10">RNase J</shortName>
        <ecNumber evidence="10">3.1.-.-</ecNumber>
    </recommendedName>
</protein>
<dbReference type="Gene3D" id="3.60.15.10">
    <property type="entry name" value="Ribonuclease Z/Hydroxyacylglutathione hydrolase-like"/>
    <property type="match status" value="1"/>
</dbReference>
<feature type="domain" description="Metallo-beta-lactamase" evidence="14">
    <location>
        <begin position="20"/>
        <end position="215"/>
    </location>
</feature>
<evidence type="ECO:0000256" key="5">
    <source>
        <dbReference type="ARBA" id="ARBA00022759"/>
    </source>
</evidence>
<dbReference type="InterPro" id="IPR041636">
    <property type="entry name" value="RNase_J_C"/>
</dbReference>
<evidence type="ECO:0000256" key="10">
    <source>
        <dbReference type="HAMAP-Rule" id="MF_01491"/>
    </source>
</evidence>
<dbReference type="OrthoDB" id="9758375at2"/>
<dbReference type="Proteomes" id="UP000322294">
    <property type="component" value="Unassembled WGS sequence"/>
</dbReference>
<feature type="binding site" evidence="13">
    <location>
        <position position="50"/>
    </location>
    <ligand>
        <name>Ca(2+)</name>
        <dbReference type="ChEBI" id="CHEBI:29108"/>
    </ligand>
</feature>